<sequence>MNAAERFFRRYILSTLGILFLFFVVNILLFYIFSIGIYAHETSDERFSIERLSEHITKEEGNFTADASARTMLRQEDAWAMLLDADGDILWELDLPEKLFRKYTVTDVAVFTHWFLEDYPVKVWKHPDGLLVVGFPNNALFQFYTSLDMEYIQSLMVWVPLTFLINLLLLIYLFIRNAHRVEKAVKPILGGIRSLSEGKAFHLKENGELAQINAGLNKAGAYLLKKDNTRAEWIRGISHDIRTPLSMILGYASEIENASDASPLIKKQAAVIRKQSEKLKELIDNLNLTTKLEYSMQPLQKELLDPAELCRSITAEFLNNGLPWQYDLDFIQEYPKTTRPIYVDRFLLGRMLTNLIRNSILHNPQGCKIHIFLSFKDESCCFTVTDDGTGIEESLLQALNKGQEIPGSKQGTQDTEHGLGLKIVRQIVALHQGKLLFSSCFPHGLCVQITLPMEVPPESKKGRCFRPQAEQ</sequence>
<dbReference type="PROSITE" id="PS50109">
    <property type="entry name" value="HIS_KIN"/>
    <property type="match status" value="1"/>
</dbReference>
<keyword evidence="4" id="KW-0597">Phosphoprotein</keyword>
<dbReference type="GO" id="GO:0005524">
    <property type="term" value="F:ATP binding"/>
    <property type="evidence" value="ECO:0007669"/>
    <property type="project" value="UniProtKB-KW"/>
</dbReference>
<evidence type="ECO:0000256" key="9">
    <source>
        <dbReference type="ARBA" id="ARBA00023012"/>
    </source>
</evidence>
<dbReference type="PANTHER" id="PTHR42878">
    <property type="entry name" value="TWO-COMPONENT HISTIDINE KINASE"/>
    <property type="match status" value="1"/>
</dbReference>
<organism evidence="12 13">
    <name type="scientific">Candidatus Blautia faecavium</name>
    <dbReference type="NCBI Taxonomy" id="2838487"/>
    <lineage>
        <taxon>Bacteria</taxon>
        <taxon>Bacillati</taxon>
        <taxon>Bacillota</taxon>
        <taxon>Clostridia</taxon>
        <taxon>Lachnospirales</taxon>
        <taxon>Lachnospiraceae</taxon>
        <taxon>Blautia</taxon>
    </lineage>
</organism>
<dbReference type="SUPFAM" id="SSF55874">
    <property type="entry name" value="ATPase domain of HSP90 chaperone/DNA topoisomerase II/histidine kinase"/>
    <property type="match status" value="1"/>
</dbReference>
<dbReference type="SMART" id="SM00387">
    <property type="entry name" value="HATPase_c"/>
    <property type="match status" value="1"/>
</dbReference>
<dbReference type="Pfam" id="PF02518">
    <property type="entry name" value="HATPase_c"/>
    <property type="match status" value="1"/>
</dbReference>
<dbReference type="EC" id="2.7.13.3" evidence="3"/>
<evidence type="ECO:0000313" key="13">
    <source>
        <dbReference type="Proteomes" id="UP000823842"/>
    </source>
</evidence>
<dbReference type="Gene3D" id="3.30.565.10">
    <property type="entry name" value="Histidine kinase-like ATPase, C-terminal domain"/>
    <property type="match status" value="1"/>
</dbReference>
<keyword evidence="7 12" id="KW-0418">Kinase</keyword>
<dbReference type="InterPro" id="IPR036097">
    <property type="entry name" value="HisK_dim/P_sf"/>
</dbReference>
<dbReference type="InterPro" id="IPR036890">
    <property type="entry name" value="HATPase_C_sf"/>
</dbReference>
<dbReference type="InterPro" id="IPR050351">
    <property type="entry name" value="BphY/WalK/GraS-like"/>
</dbReference>
<dbReference type="AlphaFoldDB" id="A0A9D2LVZ4"/>
<keyword evidence="10" id="KW-0812">Transmembrane</keyword>
<reference evidence="12" key="1">
    <citation type="journal article" date="2021" name="PeerJ">
        <title>Extensive microbial diversity within the chicken gut microbiome revealed by metagenomics and culture.</title>
        <authorList>
            <person name="Gilroy R."/>
            <person name="Ravi A."/>
            <person name="Getino M."/>
            <person name="Pursley I."/>
            <person name="Horton D.L."/>
            <person name="Alikhan N.F."/>
            <person name="Baker D."/>
            <person name="Gharbi K."/>
            <person name="Hall N."/>
            <person name="Watson M."/>
            <person name="Adriaenssens E.M."/>
            <person name="Foster-Nyarko E."/>
            <person name="Jarju S."/>
            <person name="Secka A."/>
            <person name="Antonio M."/>
            <person name="Oren A."/>
            <person name="Chaudhuri R.R."/>
            <person name="La Ragione R."/>
            <person name="Hildebrand F."/>
            <person name="Pallen M.J."/>
        </authorList>
    </citation>
    <scope>NUCLEOTIDE SEQUENCE</scope>
    <source>
        <strain evidence="12">ChiSjej1B19-5720</strain>
    </source>
</reference>
<dbReference type="InterPro" id="IPR004358">
    <property type="entry name" value="Sig_transdc_His_kin-like_C"/>
</dbReference>
<evidence type="ECO:0000256" key="4">
    <source>
        <dbReference type="ARBA" id="ARBA00022553"/>
    </source>
</evidence>
<evidence type="ECO:0000259" key="11">
    <source>
        <dbReference type="PROSITE" id="PS50109"/>
    </source>
</evidence>
<evidence type="ECO:0000256" key="10">
    <source>
        <dbReference type="SAM" id="Phobius"/>
    </source>
</evidence>
<feature type="transmembrane region" description="Helical" evidence="10">
    <location>
        <begin position="155"/>
        <end position="175"/>
    </location>
</feature>
<evidence type="ECO:0000256" key="8">
    <source>
        <dbReference type="ARBA" id="ARBA00022840"/>
    </source>
</evidence>
<dbReference type="GO" id="GO:0000156">
    <property type="term" value="F:phosphorelay response regulator activity"/>
    <property type="evidence" value="ECO:0007669"/>
    <property type="project" value="TreeGrafter"/>
</dbReference>
<keyword evidence="10" id="KW-0472">Membrane</keyword>
<dbReference type="InterPro" id="IPR003594">
    <property type="entry name" value="HATPase_dom"/>
</dbReference>
<evidence type="ECO:0000313" key="12">
    <source>
        <dbReference type="EMBL" id="HJB29748.1"/>
    </source>
</evidence>
<dbReference type="InterPro" id="IPR005467">
    <property type="entry name" value="His_kinase_dom"/>
</dbReference>
<keyword evidence="6" id="KW-0547">Nucleotide-binding</keyword>
<feature type="transmembrane region" description="Helical" evidence="10">
    <location>
        <begin position="12"/>
        <end position="39"/>
    </location>
</feature>
<keyword evidence="5" id="KW-0808">Transferase</keyword>
<dbReference type="GO" id="GO:0000155">
    <property type="term" value="F:phosphorelay sensor kinase activity"/>
    <property type="evidence" value="ECO:0007669"/>
    <property type="project" value="InterPro"/>
</dbReference>
<feature type="domain" description="Histidine kinase" evidence="11">
    <location>
        <begin position="236"/>
        <end position="455"/>
    </location>
</feature>
<dbReference type="GO" id="GO:0007234">
    <property type="term" value="P:osmosensory signaling via phosphorelay pathway"/>
    <property type="evidence" value="ECO:0007669"/>
    <property type="project" value="TreeGrafter"/>
</dbReference>
<evidence type="ECO:0000256" key="6">
    <source>
        <dbReference type="ARBA" id="ARBA00022741"/>
    </source>
</evidence>
<gene>
    <name evidence="12" type="ORF">IAA06_13295</name>
</gene>
<comment type="caution">
    <text evidence="12">The sequence shown here is derived from an EMBL/GenBank/DDBJ whole genome shotgun (WGS) entry which is preliminary data.</text>
</comment>
<proteinExistence type="predicted"/>
<reference evidence="12" key="2">
    <citation type="submission" date="2021-04" db="EMBL/GenBank/DDBJ databases">
        <authorList>
            <person name="Gilroy R."/>
        </authorList>
    </citation>
    <scope>NUCLEOTIDE SEQUENCE</scope>
    <source>
        <strain evidence="12">ChiSjej1B19-5720</strain>
    </source>
</reference>
<evidence type="ECO:0000256" key="2">
    <source>
        <dbReference type="ARBA" id="ARBA00004370"/>
    </source>
</evidence>
<evidence type="ECO:0000256" key="7">
    <source>
        <dbReference type="ARBA" id="ARBA00022777"/>
    </source>
</evidence>
<dbReference type="Proteomes" id="UP000823842">
    <property type="component" value="Unassembled WGS sequence"/>
</dbReference>
<dbReference type="GO" id="GO:0030295">
    <property type="term" value="F:protein kinase activator activity"/>
    <property type="evidence" value="ECO:0007669"/>
    <property type="project" value="TreeGrafter"/>
</dbReference>
<keyword evidence="9" id="KW-0902">Two-component regulatory system</keyword>
<dbReference type="PRINTS" id="PR00344">
    <property type="entry name" value="BCTRLSENSOR"/>
</dbReference>
<keyword evidence="8" id="KW-0067">ATP-binding</keyword>
<protein>
    <recommendedName>
        <fullName evidence="3">histidine kinase</fullName>
        <ecNumber evidence="3">2.7.13.3</ecNumber>
    </recommendedName>
</protein>
<dbReference type="Gene3D" id="1.10.287.130">
    <property type="match status" value="1"/>
</dbReference>
<dbReference type="InterPro" id="IPR003661">
    <property type="entry name" value="HisK_dim/P_dom"/>
</dbReference>
<dbReference type="CDD" id="cd00075">
    <property type="entry name" value="HATPase"/>
    <property type="match status" value="1"/>
</dbReference>
<dbReference type="EMBL" id="DWYZ01000248">
    <property type="protein sequence ID" value="HJB29748.1"/>
    <property type="molecule type" value="Genomic_DNA"/>
</dbReference>
<name>A0A9D2LVZ4_9FIRM</name>
<comment type="catalytic activity">
    <reaction evidence="1">
        <text>ATP + protein L-histidine = ADP + protein N-phospho-L-histidine.</text>
        <dbReference type="EC" id="2.7.13.3"/>
    </reaction>
</comment>
<dbReference type="CDD" id="cd00082">
    <property type="entry name" value="HisKA"/>
    <property type="match status" value="1"/>
</dbReference>
<evidence type="ECO:0000256" key="3">
    <source>
        <dbReference type="ARBA" id="ARBA00012438"/>
    </source>
</evidence>
<dbReference type="SUPFAM" id="SSF47384">
    <property type="entry name" value="Homodimeric domain of signal transducing histidine kinase"/>
    <property type="match status" value="1"/>
</dbReference>
<keyword evidence="10" id="KW-1133">Transmembrane helix</keyword>
<dbReference type="Pfam" id="PF00512">
    <property type="entry name" value="HisKA"/>
    <property type="match status" value="1"/>
</dbReference>
<comment type="subcellular location">
    <subcellularLocation>
        <location evidence="2">Membrane</location>
    </subcellularLocation>
</comment>
<accession>A0A9D2LVZ4</accession>
<dbReference type="PANTHER" id="PTHR42878:SF7">
    <property type="entry name" value="SENSOR HISTIDINE KINASE GLRK"/>
    <property type="match status" value="1"/>
</dbReference>
<evidence type="ECO:0000256" key="5">
    <source>
        <dbReference type="ARBA" id="ARBA00022679"/>
    </source>
</evidence>
<dbReference type="SMART" id="SM00388">
    <property type="entry name" value="HisKA"/>
    <property type="match status" value="1"/>
</dbReference>
<evidence type="ECO:0000256" key="1">
    <source>
        <dbReference type="ARBA" id="ARBA00000085"/>
    </source>
</evidence>